<protein>
    <submittedName>
        <fullName evidence="1">Uncharacterized protein</fullName>
    </submittedName>
</protein>
<dbReference type="EMBL" id="CP113527">
    <property type="protein sequence ID" value="WDV05491.1"/>
    <property type="molecule type" value="Genomic_DNA"/>
</dbReference>
<proteinExistence type="predicted"/>
<name>A0AAJ5RHH4_9BACI</name>
<evidence type="ECO:0000313" key="2">
    <source>
        <dbReference type="Proteomes" id="UP001219585"/>
    </source>
</evidence>
<evidence type="ECO:0000313" key="1">
    <source>
        <dbReference type="EMBL" id="WDV05491.1"/>
    </source>
</evidence>
<reference evidence="1" key="1">
    <citation type="submission" date="2022-11" db="EMBL/GenBank/DDBJ databases">
        <title>Lysinibacillus irui.</title>
        <authorList>
            <person name="Akintayo S.O."/>
        </authorList>
    </citation>
    <scope>NUCLEOTIDE SEQUENCE</scope>
    <source>
        <strain evidence="1">IRB4-01</strain>
    </source>
</reference>
<dbReference type="Proteomes" id="UP001219585">
    <property type="component" value="Chromosome"/>
</dbReference>
<accession>A0AAJ5RHH4</accession>
<dbReference type="KEGG" id="liu:OU989_14405"/>
<dbReference type="AlphaFoldDB" id="A0AAJ5RHH4"/>
<organism evidence="1 2">
    <name type="scientific">Lysinibacillus irui</name>
    <dbReference type="NCBI Taxonomy" id="2998077"/>
    <lineage>
        <taxon>Bacteria</taxon>
        <taxon>Bacillati</taxon>
        <taxon>Bacillota</taxon>
        <taxon>Bacilli</taxon>
        <taxon>Bacillales</taxon>
        <taxon>Bacillaceae</taxon>
        <taxon>Lysinibacillus</taxon>
    </lineage>
</organism>
<dbReference type="RefSeq" id="WP_274793706.1">
    <property type="nucleotide sequence ID" value="NZ_CP113527.1"/>
</dbReference>
<gene>
    <name evidence="1" type="ORF">OU989_14405</name>
</gene>
<sequence length="65" mass="6606">MSAAESMRFTCGSSSLVFDGNTDIQGQVVTMDGSIKAPVSVAPQEEEAELALDVMGMIPVGGGDA</sequence>